<evidence type="ECO:0000256" key="3">
    <source>
        <dbReference type="ARBA" id="ARBA00022692"/>
    </source>
</evidence>
<dbReference type="GO" id="GO:0033612">
    <property type="term" value="F:receptor serine/threonine kinase binding"/>
    <property type="evidence" value="ECO:0007669"/>
    <property type="project" value="TreeGrafter"/>
</dbReference>
<evidence type="ECO:0000256" key="1">
    <source>
        <dbReference type="ARBA" id="ARBA00004370"/>
    </source>
</evidence>
<comment type="subcellular location">
    <subcellularLocation>
        <location evidence="1">Membrane</location>
    </subcellularLocation>
</comment>
<dbReference type="EMBL" id="JAXQNO010000002">
    <property type="protein sequence ID" value="KAK4802276.1"/>
    <property type="molecule type" value="Genomic_DNA"/>
</dbReference>
<dbReference type="Pfam" id="PF08263">
    <property type="entry name" value="LRRNT_2"/>
    <property type="match status" value="1"/>
</dbReference>
<evidence type="ECO:0000256" key="5">
    <source>
        <dbReference type="ARBA" id="ARBA00022989"/>
    </source>
</evidence>
<evidence type="ECO:0000256" key="4">
    <source>
        <dbReference type="ARBA" id="ARBA00022737"/>
    </source>
</evidence>
<keyword evidence="9" id="KW-0732">Signal</keyword>
<keyword evidence="6 8" id="KW-0472">Membrane</keyword>
<dbReference type="PANTHER" id="PTHR48056:SF37">
    <property type="entry name" value="PROTEIN KINASE DOMAIN-CONTAINING PROTEIN"/>
    <property type="match status" value="1"/>
</dbReference>
<name>A0AAN7RLG8_TRANT</name>
<dbReference type="Proteomes" id="UP001346149">
    <property type="component" value="Unassembled WGS sequence"/>
</dbReference>
<dbReference type="Gene3D" id="1.10.510.10">
    <property type="entry name" value="Transferase(Phosphotransferase) domain 1"/>
    <property type="match status" value="1"/>
</dbReference>
<dbReference type="InterPro" id="IPR013210">
    <property type="entry name" value="LRR_N_plant-typ"/>
</dbReference>
<gene>
    <name evidence="11" type="ORF">SAY86_000479</name>
</gene>
<accession>A0AAN7RLG8</accession>
<feature type="signal peptide" evidence="9">
    <location>
        <begin position="1"/>
        <end position="25"/>
    </location>
</feature>
<feature type="domain" description="Protein kinase" evidence="10">
    <location>
        <begin position="403"/>
        <end position="675"/>
    </location>
</feature>
<dbReference type="SUPFAM" id="SSF56112">
    <property type="entry name" value="Protein kinase-like (PK-like)"/>
    <property type="match status" value="1"/>
</dbReference>
<dbReference type="InterPro" id="IPR000719">
    <property type="entry name" value="Prot_kinase_dom"/>
</dbReference>
<dbReference type="Gene3D" id="3.80.10.10">
    <property type="entry name" value="Ribonuclease Inhibitor"/>
    <property type="match status" value="2"/>
</dbReference>
<dbReference type="AlphaFoldDB" id="A0AAN7RLG8"/>
<evidence type="ECO:0000256" key="8">
    <source>
        <dbReference type="SAM" id="Phobius"/>
    </source>
</evidence>
<keyword evidence="5 8" id="KW-1133">Transmembrane helix</keyword>
<sequence>MGGVSRYLLIVVVLVGLILPLPVRGNSELDALMEIKSSLDPENRLLTSWTREGDPCSGAFEGVACNEHQKVANISLQGKGLSGSVSPAVAELRCLSGLYLHYNSLTGEIPKEISNLTELTELYLNVNNLSGSIPSEIGNMASLQVLQLCCNQLSGSIPSQLGSLKKLSVLALQNNRLTGKIPWDLGNLVTLTRIVLSFNQLTDRIPPGLANIPQLQVLDVQNNSLSGIVPSGLKRLDRGFRCSNNPGLCGFGFPSLRVCTSLDSTGVGDLPFGVDTNKSVSGPQTMIPQSHSDHSQVQRAALIAGTLTAAITFMLTSSLTFYRHRRRKQKIGSMVDASEGRHSIDQSKDICSRSASPHVRLEYASRWDPLDDGLYRNGLGMSQQVPLGYRFTLEEVESATHYFSEANLLGKSNFLAVYKGVLRDGSLVAIRNINLTSCKTEEADFLNGLNMLTSLRHENLVRLRGFCCSKGKGECYLVYDFAPKGGLSKYLDLEDGSSRALNWSTRVSIIKGIAKGIGYLHSSEGKRPPVVHQNISAEKILLDQQLSPLIMDSGLPRLLADDVIFSTLKISAAMGCLAPEYITTGRFTDKSDVYAFGVIVFQILTGKLKLTTSLRLAPEPCHFRDFIDPNLGGNFSEAEAEKLARIALDCTAELPERRPSILRVIDELGSCGSKG</sequence>
<dbReference type="InterPro" id="IPR032675">
    <property type="entry name" value="LRR_dom_sf"/>
</dbReference>
<evidence type="ECO:0000256" key="9">
    <source>
        <dbReference type="SAM" id="SignalP"/>
    </source>
</evidence>
<dbReference type="Pfam" id="PF00560">
    <property type="entry name" value="LRR_1"/>
    <property type="match status" value="3"/>
</dbReference>
<reference evidence="11 12" key="1">
    <citation type="journal article" date="2023" name="Hortic Res">
        <title>Pangenome of water caltrop reveals structural variations and asymmetric subgenome divergence after allopolyploidization.</title>
        <authorList>
            <person name="Zhang X."/>
            <person name="Chen Y."/>
            <person name="Wang L."/>
            <person name="Yuan Y."/>
            <person name="Fang M."/>
            <person name="Shi L."/>
            <person name="Lu R."/>
            <person name="Comes H.P."/>
            <person name="Ma Y."/>
            <person name="Chen Y."/>
            <person name="Huang G."/>
            <person name="Zhou Y."/>
            <person name="Zheng Z."/>
            <person name="Qiu Y."/>
        </authorList>
    </citation>
    <scope>NUCLEOTIDE SEQUENCE [LARGE SCALE GENOMIC DNA]</scope>
    <source>
        <strain evidence="11">F231</strain>
    </source>
</reference>
<dbReference type="InterPro" id="IPR050647">
    <property type="entry name" value="Plant_LRR-RLKs"/>
</dbReference>
<evidence type="ECO:0000256" key="7">
    <source>
        <dbReference type="ARBA" id="ARBA00023180"/>
    </source>
</evidence>
<comment type="caution">
    <text evidence="11">The sequence shown here is derived from an EMBL/GenBank/DDBJ whole genome shotgun (WGS) entry which is preliminary data.</text>
</comment>
<evidence type="ECO:0000313" key="12">
    <source>
        <dbReference type="Proteomes" id="UP001346149"/>
    </source>
</evidence>
<dbReference type="GO" id="GO:0016020">
    <property type="term" value="C:membrane"/>
    <property type="evidence" value="ECO:0007669"/>
    <property type="project" value="UniProtKB-SubCell"/>
</dbReference>
<keyword evidence="4" id="KW-0677">Repeat</keyword>
<feature type="transmembrane region" description="Helical" evidence="8">
    <location>
        <begin position="300"/>
        <end position="322"/>
    </location>
</feature>
<keyword evidence="7" id="KW-0325">Glycoprotein</keyword>
<keyword evidence="3 8" id="KW-0812">Transmembrane</keyword>
<feature type="chain" id="PRO_5042833178" description="Protein kinase domain-containing protein" evidence="9">
    <location>
        <begin position="26"/>
        <end position="675"/>
    </location>
</feature>
<dbReference type="Pfam" id="PF13855">
    <property type="entry name" value="LRR_8"/>
    <property type="match status" value="1"/>
</dbReference>
<dbReference type="InterPro" id="IPR001245">
    <property type="entry name" value="Ser-Thr/Tyr_kinase_cat_dom"/>
</dbReference>
<organism evidence="11 12">
    <name type="scientific">Trapa natans</name>
    <name type="common">Water chestnut</name>
    <dbReference type="NCBI Taxonomy" id="22666"/>
    <lineage>
        <taxon>Eukaryota</taxon>
        <taxon>Viridiplantae</taxon>
        <taxon>Streptophyta</taxon>
        <taxon>Embryophyta</taxon>
        <taxon>Tracheophyta</taxon>
        <taxon>Spermatophyta</taxon>
        <taxon>Magnoliopsida</taxon>
        <taxon>eudicotyledons</taxon>
        <taxon>Gunneridae</taxon>
        <taxon>Pentapetalae</taxon>
        <taxon>rosids</taxon>
        <taxon>malvids</taxon>
        <taxon>Myrtales</taxon>
        <taxon>Lythraceae</taxon>
        <taxon>Trapa</taxon>
    </lineage>
</organism>
<dbReference type="Pfam" id="PF07714">
    <property type="entry name" value="PK_Tyr_Ser-Thr"/>
    <property type="match status" value="1"/>
</dbReference>
<keyword evidence="2" id="KW-0433">Leucine-rich repeat</keyword>
<evidence type="ECO:0000259" key="10">
    <source>
        <dbReference type="PROSITE" id="PS50011"/>
    </source>
</evidence>
<dbReference type="FunFam" id="3.80.10.10:FF:000379">
    <property type="entry name" value="Protein NSP-INTERACTING KINASE 2"/>
    <property type="match status" value="1"/>
</dbReference>
<dbReference type="FunFam" id="3.30.200.20:FF:000371">
    <property type="entry name" value="Protein NSP-INTERACTING KINASE 2"/>
    <property type="match status" value="1"/>
</dbReference>
<dbReference type="GO" id="GO:0004672">
    <property type="term" value="F:protein kinase activity"/>
    <property type="evidence" value="ECO:0007669"/>
    <property type="project" value="InterPro"/>
</dbReference>
<dbReference type="Gene3D" id="3.30.200.20">
    <property type="entry name" value="Phosphorylase Kinase, domain 1"/>
    <property type="match status" value="1"/>
</dbReference>
<dbReference type="PROSITE" id="PS50011">
    <property type="entry name" value="PROTEIN_KINASE_DOM"/>
    <property type="match status" value="1"/>
</dbReference>
<dbReference type="SUPFAM" id="SSF52058">
    <property type="entry name" value="L domain-like"/>
    <property type="match status" value="1"/>
</dbReference>
<dbReference type="InterPro" id="IPR001611">
    <property type="entry name" value="Leu-rich_rpt"/>
</dbReference>
<dbReference type="PANTHER" id="PTHR48056">
    <property type="entry name" value="LRR RECEPTOR-LIKE SERINE/THREONINE-PROTEIN KINASE-RELATED"/>
    <property type="match status" value="1"/>
</dbReference>
<proteinExistence type="predicted"/>
<evidence type="ECO:0000256" key="6">
    <source>
        <dbReference type="ARBA" id="ARBA00023136"/>
    </source>
</evidence>
<keyword evidence="12" id="KW-1185">Reference proteome</keyword>
<evidence type="ECO:0000313" key="11">
    <source>
        <dbReference type="EMBL" id="KAK4802276.1"/>
    </source>
</evidence>
<dbReference type="InterPro" id="IPR011009">
    <property type="entry name" value="Kinase-like_dom_sf"/>
</dbReference>
<dbReference type="GO" id="GO:0005524">
    <property type="term" value="F:ATP binding"/>
    <property type="evidence" value="ECO:0007669"/>
    <property type="project" value="InterPro"/>
</dbReference>
<evidence type="ECO:0000256" key="2">
    <source>
        <dbReference type="ARBA" id="ARBA00022614"/>
    </source>
</evidence>
<protein>
    <recommendedName>
        <fullName evidence="10">Protein kinase domain-containing protein</fullName>
    </recommendedName>
</protein>